<comment type="similarity">
    <text evidence="10">Belongs to the MurCDEF family. MurF subfamily.</text>
</comment>
<dbReference type="Gene3D" id="3.90.190.20">
    <property type="entry name" value="Mur ligase, C-terminal domain"/>
    <property type="match status" value="1"/>
</dbReference>
<name>A0ABP8Y447_9ACTN</name>
<evidence type="ECO:0000259" key="13">
    <source>
        <dbReference type="Pfam" id="PF08245"/>
    </source>
</evidence>
<keyword evidence="6 10" id="KW-0133">Cell shape</keyword>
<evidence type="ECO:0000256" key="11">
    <source>
        <dbReference type="RuleBase" id="RU004136"/>
    </source>
</evidence>
<dbReference type="SUPFAM" id="SSF53623">
    <property type="entry name" value="MurD-like peptide ligases, catalytic domain"/>
    <property type="match status" value="1"/>
</dbReference>
<evidence type="ECO:0000256" key="3">
    <source>
        <dbReference type="ARBA" id="ARBA00022618"/>
    </source>
</evidence>
<organism evidence="14 15">
    <name type="scientific">Nocardioides conyzicola</name>
    <dbReference type="NCBI Taxonomy" id="1651781"/>
    <lineage>
        <taxon>Bacteria</taxon>
        <taxon>Bacillati</taxon>
        <taxon>Actinomycetota</taxon>
        <taxon>Actinomycetes</taxon>
        <taxon>Propionibacteriales</taxon>
        <taxon>Nocardioidaceae</taxon>
        <taxon>Nocardioides</taxon>
    </lineage>
</organism>
<comment type="catalytic activity">
    <reaction evidence="10 11">
        <text>D-alanyl-D-alanine + UDP-N-acetyl-alpha-D-muramoyl-L-alanyl-gamma-D-glutamyl-meso-2,6-diaminopimelate + ATP = UDP-N-acetyl-alpha-D-muramoyl-L-alanyl-gamma-D-glutamyl-meso-2,6-diaminopimeloyl-D-alanyl-D-alanine + ADP + phosphate + H(+)</text>
        <dbReference type="Rhea" id="RHEA:28374"/>
        <dbReference type="ChEBI" id="CHEBI:15378"/>
        <dbReference type="ChEBI" id="CHEBI:30616"/>
        <dbReference type="ChEBI" id="CHEBI:43474"/>
        <dbReference type="ChEBI" id="CHEBI:57822"/>
        <dbReference type="ChEBI" id="CHEBI:61386"/>
        <dbReference type="ChEBI" id="CHEBI:83905"/>
        <dbReference type="ChEBI" id="CHEBI:456216"/>
        <dbReference type="EC" id="6.3.2.10"/>
    </reaction>
</comment>
<dbReference type="SUPFAM" id="SSF63418">
    <property type="entry name" value="MurE/MurF N-terminal domain"/>
    <property type="match status" value="1"/>
</dbReference>
<dbReference type="HAMAP" id="MF_02019">
    <property type="entry name" value="MurF"/>
    <property type="match status" value="1"/>
</dbReference>
<keyword evidence="8 10" id="KW-0131">Cell cycle</keyword>
<dbReference type="PANTHER" id="PTHR43024:SF1">
    <property type="entry name" value="UDP-N-ACETYLMURAMOYL-TRIPEPTIDE--D-ALANYL-D-ALANINE LIGASE"/>
    <property type="match status" value="1"/>
</dbReference>
<evidence type="ECO:0000256" key="8">
    <source>
        <dbReference type="ARBA" id="ARBA00023306"/>
    </source>
</evidence>
<dbReference type="InterPro" id="IPR035911">
    <property type="entry name" value="MurE/MurF_N"/>
</dbReference>
<comment type="pathway">
    <text evidence="10 11">Cell wall biogenesis; peptidoglycan biosynthesis.</text>
</comment>
<evidence type="ECO:0000256" key="5">
    <source>
        <dbReference type="ARBA" id="ARBA00022840"/>
    </source>
</evidence>
<keyword evidence="1 10" id="KW-0963">Cytoplasm</keyword>
<dbReference type="Pfam" id="PF02875">
    <property type="entry name" value="Mur_ligase_C"/>
    <property type="match status" value="1"/>
</dbReference>
<dbReference type="InterPro" id="IPR004101">
    <property type="entry name" value="Mur_ligase_C"/>
</dbReference>
<dbReference type="SUPFAM" id="SSF53244">
    <property type="entry name" value="MurD-like peptide ligases, peptide-binding domain"/>
    <property type="match status" value="1"/>
</dbReference>
<dbReference type="InterPro" id="IPR036565">
    <property type="entry name" value="Mur-like_cat_sf"/>
</dbReference>
<feature type="domain" description="Mur ligase C-terminal" evidence="12">
    <location>
        <begin position="310"/>
        <end position="438"/>
    </location>
</feature>
<evidence type="ECO:0000313" key="14">
    <source>
        <dbReference type="EMBL" id="GAA4721241.1"/>
    </source>
</evidence>
<evidence type="ECO:0000256" key="9">
    <source>
        <dbReference type="ARBA" id="ARBA00023316"/>
    </source>
</evidence>
<dbReference type="EMBL" id="BAABKM010000005">
    <property type="protein sequence ID" value="GAA4721241.1"/>
    <property type="molecule type" value="Genomic_DNA"/>
</dbReference>
<keyword evidence="5 10" id="KW-0067">ATP-binding</keyword>
<dbReference type="EC" id="6.3.2.10" evidence="10 11"/>
<evidence type="ECO:0000256" key="1">
    <source>
        <dbReference type="ARBA" id="ARBA00022490"/>
    </source>
</evidence>
<evidence type="ECO:0000256" key="7">
    <source>
        <dbReference type="ARBA" id="ARBA00022984"/>
    </source>
</evidence>
<comment type="function">
    <text evidence="10 11">Involved in cell wall formation. Catalyzes the final step in the synthesis of UDP-N-acetylmuramoyl-pentapeptide, the precursor of murein.</text>
</comment>
<feature type="domain" description="Mur ligase central" evidence="13">
    <location>
        <begin position="102"/>
        <end position="286"/>
    </location>
</feature>
<dbReference type="Proteomes" id="UP001499974">
    <property type="component" value="Unassembled WGS sequence"/>
</dbReference>
<dbReference type="InterPro" id="IPR051046">
    <property type="entry name" value="MurCDEF_CellWall_CoF430Synth"/>
</dbReference>
<dbReference type="InterPro" id="IPR013221">
    <property type="entry name" value="Mur_ligase_cen"/>
</dbReference>
<comment type="subcellular location">
    <subcellularLocation>
        <location evidence="10 11">Cytoplasm</location>
    </subcellularLocation>
</comment>
<proteinExistence type="inferred from homology"/>
<evidence type="ECO:0000256" key="6">
    <source>
        <dbReference type="ARBA" id="ARBA00022960"/>
    </source>
</evidence>
<keyword evidence="7 10" id="KW-0573">Peptidoglycan synthesis</keyword>
<keyword evidence="2 10" id="KW-0436">Ligase</keyword>
<keyword evidence="3 10" id="KW-0132">Cell division</keyword>
<gene>
    <name evidence="10" type="primary">murF</name>
    <name evidence="14" type="ORF">GCM10023349_47000</name>
</gene>
<accession>A0ABP8Y447</accession>
<reference evidence="15" key="1">
    <citation type="journal article" date="2019" name="Int. J. Syst. Evol. Microbiol.">
        <title>The Global Catalogue of Microorganisms (GCM) 10K type strain sequencing project: providing services to taxonomists for standard genome sequencing and annotation.</title>
        <authorList>
            <consortium name="The Broad Institute Genomics Platform"/>
            <consortium name="The Broad Institute Genome Sequencing Center for Infectious Disease"/>
            <person name="Wu L."/>
            <person name="Ma J."/>
        </authorList>
    </citation>
    <scope>NUCLEOTIDE SEQUENCE [LARGE SCALE GENOMIC DNA]</scope>
    <source>
        <strain evidence="15">JCM 18531</strain>
    </source>
</reference>
<dbReference type="NCBIfam" id="TIGR01143">
    <property type="entry name" value="murF"/>
    <property type="match status" value="1"/>
</dbReference>
<evidence type="ECO:0000256" key="10">
    <source>
        <dbReference type="HAMAP-Rule" id="MF_02019"/>
    </source>
</evidence>
<dbReference type="GO" id="GO:0016874">
    <property type="term" value="F:ligase activity"/>
    <property type="evidence" value="ECO:0007669"/>
    <property type="project" value="UniProtKB-KW"/>
</dbReference>
<comment type="caution">
    <text evidence="10">Lacks conserved residue(s) required for the propagation of feature annotation.</text>
</comment>
<comment type="caution">
    <text evidence="14">The sequence shown here is derived from an EMBL/GenBank/DDBJ whole genome shotgun (WGS) entry which is preliminary data.</text>
</comment>
<keyword evidence="9 10" id="KW-0961">Cell wall biogenesis/degradation</keyword>
<dbReference type="Pfam" id="PF08245">
    <property type="entry name" value="Mur_ligase_M"/>
    <property type="match status" value="1"/>
</dbReference>
<dbReference type="InterPro" id="IPR036615">
    <property type="entry name" value="Mur_ligase_C_dom_sf"/>
</dbReference>
<keyword evidence="15" id="KW-1185">Reference proteome</keyword>
<dbReference type="Gene3D" id="3.40.1390.10">
    <property type="entry name" value="MurE/MurF, N-terminal domain"/>
    <property type="match status" value="1"/>
</dbReference>
<evidence type="ECO:0000256" key="2">
    <source>
        <dbReference type="ARBA" id="ARBA00022598"/>
    </source>
</evidence>
<dbReference type="RefSeq" id="WP_345524206.1">
    <property type="nucleotide sequence ID" value="NZ_BAABKM010000005.1"/>
</dbReference>
<protein>
    <recommendedName>
        <fullName evidence="10 11">UDP-N-acetylmuramoyl-tripeptide--D-alanyl-D-alanine ligase</fullName>
        <ecNumber evidence="10 11">6.3.2.10</ecNumber>
    </recommendedName>
    <alternativeName>
        <fullName evidence="10">D-alanyl-D-alanine-adding enzyme</fullName>
    </alternativeName>
</protein>
<dbReference type="InterPro" id="IPR005863">
    <property type="entry name" value="UDP-N-AcMur_synth"/>
</dbReference>
<dbReference type="PANTHER" id="PTHR43024">
    <property type="entry name" value="UDP-N-ACETYLMURAMOYL-TRIPEPTIDE--D-ALANYL-D-ALANINE LIGASE"/>
    <property type="match status" value="1"/>
</dbReference>
<evidence type="ECO:0000256" key="4">
    <source>
        <dbReference type="ARBA" id="ARBA00022741"/>
    </source>
</evidence>
<dbReference type="Gene3D" id="3.40.1190.10">
    <property type="entry name" value="Mur-like, catalytic domain"/>
    <property type="match status" value="1"/>
</dbReference>
<sequence length="462" mass="47370">MIPMTLQEIAAAVDGTVSPDVADVVVSGPAYVDNRAAVVDGLFVAVVGERVDGHDYADGAHAVLGSRPTGAPTVVVDDAVVALGRLARHVVDRLDATVLALTGSQGKTGTKDYLAQLLATEGTTVATLGNHNNELGVPLTVLAADAHTRYLVVEMGARGVGHIAYLCEIAPPQVSTVVNVGTAHIGEFGSREAIARAKGEIVEALPADGVAVLNAADDLVAAMAGRTDARILTFGRGGDVSARDVEVDDLDRPSFQLGHAGEWQPVTLRHSGAHQVENALAAAAMALAVGLPLEQVSTGLSSAAESSPKRMEVHERADGLVVINDSYNANPASTTAAIEALAVIGRRRGRRTVAVLGEMRELGDSAYAGHVEVGAAAAALGIDVVVVVGDAARGIVDGLRTADPAWDGEAIVTAGRDEAQDWVRENVAAGDVVLVKASNGVALWVIAEELVVQDLEGGTSTP</sequence>
<keyword evidence="4 10" id="KW-0547">Nucleotide-binding</keyword>
<evidence type="ECO:0000313" key="15">
    <source>
        <dbReference type="Proteomes" id="UP001499974"/>
    </source>
</evidence>
<evidence type="ECO:0000259" key="12">
    <source>
        <dbReference type="Pfam" id="PF02875"/>
    </source>
</evidence>